<proteinExistence type="predicted"/>
<sequence>MKEEKKKYQRNLFQSLEKVIGSHVYKELEGLLFMSYKSVYSLRQGNSWLKFEDAAKIIEHFGLPVQDLFVNKTGLLGFSYISLKDFRENGYREYLNRLAVSIRLFAKKIRAEMLFLADEIPIFHFMPHKELIYFKLFTWAMENQTDRERPLMYYEDFVKDMEEMDFTAEFESIYAAYMEIPSQEIWSPSTIDSMLYELQLYIEYKVFREKEVIGLLHDQVAQIWKNQLDWVSARRKPNGQYFDLFYTRTHIGGGRMLLKSDEDSTAVIKLHKINSIATSDRSFVQEQEASFRSITEKSSLLGTAPLPKLQLIDQEIRQRIELSNDIAHKLYIQTYD</sequence>
<dbReference type="EMBL" id="SUME01000014">
    <property type="protein sequence ID" value="TJZ50068.1"/>
    <property type="molecule type" value="Genomic_DNA"/>
</dbReference>
<evidence type="ECO:0000313" key="1">
    <source>
        <dbReference type="EMBL" id="TJZ50068.1"/>
    </source>
</evidence>
<dbReference type="Proteomes" id="UP000306808">
    <property type="component" value="Unassembled WGS sequence"/>
</dbReference>
<name>A0A4V6WHK0_9SPHI</name>
<dbReference type="AlphaFoldDB" id="A0A4V6WHK0"/>
<accession>A0A4V6WHK0</accession>
<evidence type="ECO:0000313" key="2">
    <source>
        <dbReference type="Proteomes" id="UP000306808"/>
    </source>
</evidence>
<dbReference type="OrthoDB" id="1098026at2"/>
<gene>
    <name evidence="1" type="ORF">FAZ15_21875</name>
</gene>
<organism evidence="1 2">
    <name type="scientific">Sphingobacterium olei</name>
    <dbReference type="NCBI Taxonomy" id="2571155"/>
    <lineage>
        <taxon>Bacteria</taxon>
        <taxon>Pseudomonadati</taxon>
        <taxon>Bacteroidota</taxon>
        <taxon>Sphingobacteriia</taxon>
        <taxon>Sphingobacteriales</taxon>
        <taxon>Sphingobacteriaceae</taxon>
        <taxon>Sphingobacterium</taxon>
    </lineage>
</organism>
<dbReference type="RefSeq" id="WP_136903508.1">
    <property type="nucleotide sequence ID" value="NZ_SUME01000014.1"/>
</dbReference>
<comment type="caution">
    <text evidence="1">The sequence shown here is derived from an EMBL/GenBank/DDBJ whole genome shotgun (WGS) entry which is preliminary data.</text>
</comment>
<protein>
    <submittedName>
        <fullName evidence="1">Uncharacterized protein</fullName>
    </submittedName>
</protein>
<reference evidence="1 2" key="1">
    <citation type="submission" date="2019-04" db="EMBL/GenBank/DDBJ databases">
        <title>Sphingobacterium olei sp. nov., isolated from oil-contaminated soil.</title>
        <authorList>
            <person name="Liu B."/>
        </authorList>
    </citation>
    <scope>NUCLEOTIDE SEQUENCE [LARGE SCALE GENOMIC DNA]</scope>
    <source>
        <strain evidence="1 2">HAL-9</strain>
    </source>
</reference>
<keyword evidence="2" id="KW-1185">Reference proteome</keyword>